<dbReference type="SMART" id="SM00895">
    <property type="entry name" value="FCD"/>
    <property type="match status" value="1"/>
</dbReference>
<dbReference type="SUPFAM" id="SSF48008">
    <property type="entry name" value="GntR ligand-binding domain-like"/>
    <property type="match status" value="1"/>
</dbReference>
<evidence type="ECO:0000313" key="4">
    <source>
        <dbReference type="EMBL" id="SDC51614.1"/>
    </source>
</evidence>
<keyword evidence="3" id="KW-0804">Transcription</keyword>
<organism evidence="4 5">
    <name type="scientific">Prauserella marina</name>
    <dbReference type="NCBI Taxonomy" id="530584"/>
    <lineage>
        <taxon>Bacteria</taxon>
        <taxon>Bacillati</taxon>
        <taxon>Actinomycetota</taxon>
        <taxon>Actinomycetes</taxon>
        <taxon>Pseudonocardiales</taxon>
        <taxon>Pseudonocardiaceae</taxon>
        <taxon>Prauserella</taxon>
    </lineage>
</organism>
<proteinExistence type="predicted"/>
<dbReference type="InterPro" id="IPR036390">
    <property type="entry name" value="WH_DNA-bd_sf"/>
</dbReference>
<dbReference type="PRINTS" id="PR00035">
    <property type="entry name" value="HTHGNTR"/>
</dbReference>
<dbReference type="AlphaFoldDB" id="A0A222VLJ7"/>
<dbReference type="Proteomes" id="UP000199494">
    <property type="component" value="Unassembled WGS sequence"/>
</dbReference>
<accession>A0A222VLJ7</accession>
<reference evidence="4 5" key="1">
    <citation type="submission" date="2016-10" db="EMBL/GenBank/DDBJ databases">
        <authorList>
            <person name="de Groot N.N."/>
        </authorList>
    </citation>
    <scope>NUCLEOTIDE SEQUENCE [LARGE SCALE GENOMIC DNA]</scope>
    <source>
        <strain evidence="4 5">CGMCC 4.5506</strain>
    </source>
</reference>
<dbReference type="Pfam" id="PF00392">
    <property type="entry name" value="GntR"/>
    <property type="match status" value="1"/>
</dbReference>
<dbReference type="InterPro" id="IPR008920">
    <property type="entry name" value="TF_FadR/GntR_C"/>
</dbReference>
<dbReference type="SUPFAM" id="SSF46785">
    <property type="entry name" value="Winged helix' DNA-binding domain"/>
    <property type="match status" value="1"/>
</dbReference>
<dbReference type="KEGG" id="pmad:BAY61_06935"/>
<evidence type="ECO:0000256" key="1">
    <source>
        <dbReference type="ARBA" id="ARBA00023015"/>
    </source>
</evidence>
<evidence type="ECO:0000256" key="2">
    <source>
        <dbReference type="ARBA" id="ARBA00023125"/>
    </source>
</evidence>
<dbReference type="EMBL" id="FMZE01000002">
    <property type="protein sequence ID" value="SDC51614.1"/>
    <property type="molecule type" value="Genomic_DNA"/>
</dbReference>
<evidence type="ECO:0000313" key="5">
    <source>
        <dbReference type="Proteomes" id="UP000199494"/>
    </source>
</evidence>
<evidence type="ECO:0000256" key="3">
    <source>
        <dbReference type="ARBA" id="ARBA00023163"/>
    </source>
</evidence>
<dbReference type="InterPro" id="IPR036388">
    <property type="entry name" value="WH-like_DNA-bd_sf"/>
</dbReference>
<dbReference type="Pfam" id="PF07729">
    <property type="entry name" value="FCD"/>
    <property type="match status" value="1"/>
</dbReference>
<keyword evidence="1" id="KW-0805">Transcription regulation</keyword>
<dbReference type="GO" id="GO:0003700">
    <property type="term" value="F:DNA-binding transcription factor activity"/>
    <property type="evidence" value="ECO:0007669"/>
    <property type="project" value="InterPro"/>
</dbReference>
<dbReference type="Gene3D" id="1.20.120.530">
    <property type="entry name" value="GntR ligand-binding domain-like"/>
    <property type="match status" value="1"/>
</dbReference>
<gene>
    <name evidence="4" type="ORF">SAMN05421630_102393</name>
</gene>
<dbReference type="CDD" id="cd07377">
    <property type="entry name" value="WHTH_GntR"/>
    <property type="match status" value="1"/>
</dbReference>
<dbReference type="STRING" id="530584.SAMN05421630_102393"/>
<dbReference type="InterPro" id="IPR000524">
    <property type="entry name" value="Tscrpt_reg_HTH_GntR"/>
</dbReference>
<dbReference type="PROSITE" id="PS50949">
    <property type="entry name" value="HTH_GNTR"/>
    <property type="match status" value="1"/>
</dbReference>
<dbReference type="InterPro" id="IPR011711">
    <property type="entry name" value="GntR_C"/>
</dbReference>
<dbReference type="SMART" id="SM00345">
    <property type="entry name" value="HTH_GNTR"/>
    <property type="match status" value="1"/>
</dbReference>
<keyword evidence="2 4" id="KW-0238">DNA-binding</keyword>
<name>A0A222VLJ7_9PSEU</name>
<dbReference type="Gene3D" id="1.10.10.10">
    <property type="entry name" value="Winged helix-like DNA-binding domain superfamily/Winged helix DNA-binding domain"/>
    <property type="match status" value="1"/>
</dbReference>
<dbReference type="RefSeq" id="WP_091800037.1">
    <property type="nucleotide sequence ID" value="NZ_CP016353.1"/>
</dbReference>
<dbReference type="PANTHER" id="PTHR43537:SF5">
    <property type="entry name" value="UXU OPERON TRANSCRIPTIONAL REGULATOR"/>
    <property type="match status" value="1"/>
</dbReference>
<dbReference type="OrthoDB" id="4164516at2"/>
<dbReference type="PANTHER" id="PTHR43537">
    <property type="entry name" value="TRANSCRIPTIONAL REGULATOR, GNTR FAMILY"/>
    <property type="match status" value="1"/>
</dbReference>
<sequence length="229" mass="24736">MPGRTEELVASLTARIREGLIQPGERLPTEHDLVREHGVSRTVVREAISRLQAAGLVHTRHGRGSYVLAQPSTTPFDVGAAGKLTEQGAVELIEFRTAIETESSALAARRRSAAQLAGIREALDTFTASGGNPAAAVDADFRFHLRIALASGNRYLSDLLTSFGPSLIVMHRDRLPPEAGRFALAVTEHENIYGAIERGDAEGARAAARVHLGNSTVRMRESLRTAKRE</sequence>
<protein>
    <submittedName>
        <fullName evidence="4">DNA-binding transcriptional regulator, FadR family</fullName>
    </submittedName>
</protein>
<keyword evidence="5" id="KW-1185">Reference proteome</keyword>
<dbReference type="GO" id="GO:0003677">
    <property type="term" value="F:DNA binding"/>
    <property type="evidence" value="ECO:0007669"/>
    <property type="project" value="UniProtKB-KW"/>
</dbReference>